<evidence type="ECO:0000313" key="2">
    <source>
        <dbReference type="EMBL" id="KAH8696168.1"/>
    </source>
</evidence>
<dbReference type="EMBL" id="JAJTJA010000007">
    <property type="protein sequence ID" value="KAH8696168.1"/>
    <property type="molecule type" value="Genomic_DNA"/>
</dbReference>
<protein>
    <submittedName>
        <fullName evidence="2">Uncharacterized protein</fullName>
    </submittedName>
</protein>
<feature type="signal peptide" evidence="1">
    <location>
        <begin position="1"/>
        <end position="18"/>
    </location>
</feature>
<accession>A0AAD4KPH2</accession>
<evidence type="ECO:0000256" key="1">
    <source>
        <dbReference type="SAM" id="SignalP"/>
    </source>
</evidence>
<keyword evidence="1" id="KW-0732">Signal</keyword>
<proteinExistence type="predicted"/>
<dbReference type="GeneID" id="70249356"/>
<dbReference type="Proteomes" id="UP001201262">
    <property type="component" value="Unassembled WGS sequence"/>
</dbReference>
<keyword evidence="3" id="KW-1185">Reference proteome</keyword>
<evidence type="ECO:0000313" key="3">
    <source>
        <dbReference type="Proteomes" id="UP001201262"/>
    </source>
</evidence>
<dbReference type="AlphaFoldDB" id="A0AAD4KPH2"/>
<name>A0AAD4KPH2_9EURO</name>
<comment type="caution">
    <text evidence="2">The sequence shown here is derived from an EMBL/GenBank/DDBJ whole genome shotgun (WGS) entry which is preliminary data.</text>
</comment>
<dbReference type="RefSeq" id="XP_046071106.1">
    <property type="nucleotide sequence ID" value="XM_046219069.1"/>
</dbReference>
<reference evidence="2" key="1">
    <citation type="submission" date="2021-12" db="EMBL/GenBank/DDBJ databases">
        <title>Convergent genome expansion in fungi linked to evolution of root-endophyte symbiosis.</title>
        <authorList>
            <consortium name="DOE Joint Genome Institute"/>
            <person name="Ke Y.-H."/>
            <person name="Bonito G."/>
            <person name="Liao H.-L."/>
            <person name="Looney B."/>
            <person name="Rojas-Flechas A."/>
            <person name="Nash J."/>
            <person name="Hameed K."/>
            <person name="Schadt C."/>
            <person name="Martin F."/>
            <person name="Crous P.W."/>
            <person name="Miettinen O."/>
            <person name="Magnuson J.K."/>
            <person name="Labbe J."/>
            <person name="Jacobson D."/>
            <person name="Doktycz M.J."/>
            <person name="Veneault-Fourrey C."/>
            <person name="Kuo A."/>
            <person name="Mondo S."/>
            <person name="Calhoun S."/>
            <person name="Riley R."/>
            <person name="Ohm R."/>
            <person name="LaButti K."/>
            <person name="Andreopoulos B."/>
            <person name="Pangilinan J."/>
            <person name="Nolan M."/>
            <person name="Tritt A."/>
            <person name="Clum A."/>
            <person name="Lipzen A."/>
            <person name="Daum C."/>
            <person name="Barry K."/>
            <person name="Grigoriev I.V."/>
            <person name="Vilgalys R."/>
        </authorList>
    </citation>
    <scope>NUCLEOTIDE SEQUENCE</scope>
    <source>
        <strain evidence="2">PMI_201</strain>
    </source>
</reference>
<gene>
    <name evidence="2" type="ORF">BGW36DRAFT_408118</name>
</gene>
<sequence length="389" mass="42795">MMLFPLLAVLLQISSVWAAPMEPSVLAIPVRDIIEGDLSAHEAHPNFELYTRWLETTQGSYIRRDPKAAFTKYSRIASVDCRSHDATCFFTSRVPFTDITESKRDLDLLNSALAEQLQARDSEVTESPAALALRALQKRSGFAATLYASLHYKTYHNLGPDNPVAGFQHYIVWDLKCQTVQFTSSGFQLTGHTVRVDTENSVSADLSGTLIGDDPNSGNQHSVFIGIGFVCSLFGNKCCLAGKTVQNYVGGIETWVPKTEPIECVAARDVSNQNCESYIGGWCGVHIRQYQKNEGPGLRPENYRFDVILYDGEQELVGESELLSIPSGETMQVGSTLPYTLGVTAPQNDPDAVYMSYNGQSWGSNDQDHHCDFGGFDSGHRDGDCGFSC</sequence>
<feature type="chain" id="PRO_5042049490" evidence="1">
    <location>
        <begin position="19"/>
        <end position="389"/>
    </location>
</feature>
<organism evidence="2 3">
    <name type="scientific">Talaromyces proteolyticus</name>
    <dbReference type="NCBI Taxonomy" id="1131652"/>
    <lineage>
        <taxon>Eukaryota</taxon>
        <taxon>Fungi</taxon>
        <taxon>Dikarya</taxon>
        <taxon>Ascomycota</taxon>
        <taxon>Pezizomycotina</taxon>
        <taxon>Eurotiomycetes</taxon>
        <taxon>Eurotiomycetidae</taxon>
        <taxon>Eurotiales</taxon>
        <taxon>Trichocomaceae</taxon>
        <taxon>Talaromyces</taxon>
        <taxon>Talaromyces sect. Bacilispori</taxon>
    </lineage>
</organism>